<comment type="caution">
    <text evidence="8">Lacks conserved residue(s) required for the propagation of feature annotation.</text>
</comment>
<keyword evidence="5 8" id="KW-0418">Kinase</keyword>
<dbReference type="PIRSF" id="PIRSF000722">
    <property type="entry name" value="Acetate_prop_kin"/>
    <property type="match status" value="1"/>
</dbReference>
<dbReference type="Pfam" id="PF00871">
    <property type="entry name" value="Acetate_kinase"/>
    <property type="match status" value="1"/>
</dbReference>
<evidence type="ECO:0000256" key="1">
    <source>
        <dbReference type="ARBA" id="ARBA00022490"/>
    </source>
</evidence>
<dbReference type="PANTHER" id="PTHR21060:SF21">
    <property type="entry name" value="ACETATE KINASE"/>
    <property type="match status" value="1"/>
</dbReference>
<dbReference type="Proteomes" id="UP000035100">
    <property type="component" value="Unassembled WGS sequence"/>
</dbReference>
<comment type="function">
    <text evidence="8">Catalyzes the formation of acetyl phosphate from acetate and ATP. Can also catalyze the reverse reaction.</text>
</comment>
<comment type="pathway">
    <text evidence="8">Metabolic intermediate biosynthesis; acetyl-CoA biosynthesis; acetyl-CoA from acetate: step 1/2.</text>
</comment>
<dbReference type="EC" id="2.7.2.1" evidence="8"/>
<comment type="subunit">
    <text evidence="8">Homodimer.</text>
</comment>
<protein>
    <recommendedName>
        <fullName evidence="8">Acetate kinase</fullName>
        <ecNumber evidence="8">2.7.2.1</ecNumber>
    </recommendedName>
    <alternativeName>
        <fullName evidence="8">Acetokinase</fullName>
    </alternativeName>
</protein>
<keyword evidence="4 8" id="KW-0547">Nucleotide-binding</keyword>
<keyword evidence="3 8" id="KW-0479">Metal-binding</keyword>
<evidence type="ECO:0000313" key="11">
    <source>
        <dbReference type="EMBL" id="KIQ68105.1"/>
    </source>
</evidence>
<dbReference type="SUPFAM" id="SSF53067">
    <property type="entry name" value="Actin-like ATPase domain"/>
    <property type="match status" value="2"/>
</dbReference>
<dbReference type="STRING" id="1123501.Wenmar_03320"/>
<dbReference type="PRINTS" id="PR00471">
    <property type="entry name" value="ACETATEKNASE"/>
</dbReference>
<dbReference type="GO" id="GO:0005829">
    <property type="term" value="C:cytosol"/>
    <property type="evidence" value="ECO:0007669"/>
    <property type="project" value="TreeGrafter"/>
</dbReference>
<dbReference type="InterPro" id="IPR043129">
    <property type="entry name" value="ATPase_NBD"/>
</dbReference>
<feature type="binding site" evidence="8">
    <location>
        <position position="363"/>
    </location>
    <ligand>
        <name>Mg(2+)</name>
        <dbReference type="ChEBI" id="CHEBI:18420"/>
    </ligand>
</feature>
<sequence length="382" mass="40195">MLPLLCLNVGSSSLAFALFPSGASDAVVAGGIDLSAEEAVTLRRPGEKPEVLEVDDPKDFPAVVARLIDREGQGAVPVHRIVHGGETERAAAWLDEAEVARLDALTPLAPLHQPAGLSVVRRLSAERPDLRQIGVFDSAFHRTMPAVARRLPVAPEGPFAGLRRFGFHGLSHGWVARRMAKDAPERRRIVSLHLSGGSSACAILGGRSVDTTMGATPLDGLMMGTRSGAVDPGLLLYALGRGLGREDLEDLLWHRSGLKGLSAVSSDLRDILSEGGDRAEAAVALFCRRAAKAVAEMSVSAGGLDALVFTGGAGAKQPAIRQRIVADLAWLGLSLDDTANGRDAPIISAPGSPVQIRTIPAEEERMMADHATALMDEDTHAP</sequence>
<keyword evidence="1 8" id="KW-0963">Cytoplasm</keyword>
<evidence type="ECO:0000256" key="8">
    <source>
        <dbReference type="HAMAP-Rule" id="MF_00020"/>
    </source>
</evidence>
<comment type="caution">
    <text evidence="11">The sequence shown here is derived from an EMBL/GenBank/DDBJ whole genome shotgun (WGS) entry which is preliminary data.</text>
</comment>
<evidence type="ECO:0000256" key="5">
    <source>
        <dbReference type="ARBA" id="ARBA00022777"/>
    </source>
</evidence>
<feature type="active site" description="Proton donor/acceptor" evidence="8">
    <location>
        <position position="137"/>
    </location>
</feature>
<evidence type="ECO:0000256" key="3">
    <source>
        <dbReference type="ARBA" id="ARBA00022723"/>
    </source>
</evidence>
<feature type="signal peptide" evidence="10">
    <location>
        <begin position="1"/>
        <end position="17"/>
    </location>
</feature>
<feature type="binding site" evidence="8">
    <location>
        <begin position="267"/>
        <end position="269"/>
    </location>
    <ligand>
        <name>ATP</name>
        <dbReference type="ChEBI" id="CHEBI:30616"/>
    </ligand>
</feature>
<gene>
    <name evidence="8" type="primary">ackA</name>
    <name evidence="11" type="ORF">Wenmar_03320</name>
</gene>
<dbReference type="EMBL" id="AONG01000017">
    <property type="protein sequence ID" value="KIQ68105.1"/>
    <property type="molecule type" value="Genomic_DNA"/>
</dbReference>
<dbReference type="GO" id="GO:0005524">
    <property type="term" value="F:ATP binding"/>
    <property type="evidence" value="ECO:0007669"/>
    <property type="project" value="UniProtKB-KW"/>
</dbReference>
<dbReference type="Gene3D" id="3.30.420.40">
    <property type="match status" value="2"/>
</dbReference>
<dbReference type="GO" id="GO:0000287">
    <property type="term" value="F:magnesium ion binding"/>
    <property type="evidence" value="ECO:0007669"/>
    <property type="project" value="UniProtKB-UniRule"/>
</dbReference>
<reference evidence="11 12" key="1">
    <citation type="submission" date="2013-01" db="EMBL/GenBank/DDBJ databases">
        <authorList>
            <person name="Fiebig A."/>
            <person name="Goeker M."/>
            <person name="Klenk H.-P.P."/>
        </authorList>
    </citation>
    <scope>NUCLEOTIDE SEQUENCE [LARGE SCALE GENOMIC DNA]</scope>
    <source>
        <strain evidence="11 12">DSM 24838</strain>
    </source>
</reference>
<dbReference type="GO" id="GO:0008776">
    <property type="term" value="F:acetate kinase activity"/>
    <property type="evidence" value="ECO:0007669"/>
    <property type="project" value="UniProtKB-UniRule"/>
</dbReference>
<evidence type="ECO:0000256" key="10">
    <source>
        <dbReference type="SAM" id="SignalP"/>
    </source>
</evidence>
<dbReference type="GO" id="GO:0006083">
    <property type="term" value="P:acetate metabolic process"/>
    <property type="evidence" value="ECO:0007669"/>
    <property type="project" value="TreeGrafter"/>
</dbReference>
<evidence type="ECO:0000256" key="6">
    <source>
        <dbReference type="ARBA" id="ARBA00022840"/>
    </source>
</evidence>
<dbReference type="AlphaFoldDB" id="A0A0D0NIE6"/>
<proteinExistence type="inferred from homology"/>
<feature type="binding site" evidence="8">
    <location>
        <position position="8"/>
    </location>
    <ligand>
        <name>Mg(2+)</name>
        <dbReference type="ChEBI" id="CHEBI:18420"/>
    </ligand>
</feature>
<dbReference type="UniPathway" id="UPA00340">
    <property type="reaction ID" value="UER00458"/>
</dbReference>
<dbReference type="InterPro" id="IPR000890">
    <property type="entry name" value="Aliphatic_acid_kin_short-chain"/>
</dbReference>
<dbReference type="eggNOG" id="COG0282">
    <property type="taxonomic scope" value="Bacteria"/>
</dbReference>
<evidence type="ECO:0000256" key="4">
    <source>
        <dbReference type="ARBA" id="ARBA00022741"/>
    </source>
</evidence>
<dbReference type="InterPro" id="IPR004372">
    <property type="entry name" value="Ac/propionate_kinase"/>
</dbReference>
<feature type="binding site" evidence="8">
    <location>
        <position position="80"/>
    </location>
    <ligand>
        <name>substrate</name>
    </ligand>
</feature>
<dbReference type="PANTHER" id="PTHR21060">
    <property type="entry name" value="ACETATE KINASE"/>
    <property type="match status" value="1"/>
</dbReference>
<comment type="catalytic activity">
    <reaction evidence="8">
        <text>acetate + ATP = acetyl phosphate + ADP</text>
        <dbReference type="Rhea" id="RHEA:11352"/>
        <dbReference type="ChEBI" id="CHEBI:22191"/>
        <dbReference type="ChEBI" id="CHEBI:30089"/>
        <dbReference type="ChEBI" id="CHEBI:30616"/>
        <dbReference type="ChEBI" id="CHEBI:456216"/>
        <dbReference type="EC" id="2.7.2.1"/>
    </reaction>
</comment>
<keyword evidence="12" id="KW-1185">Reference proteome</keyword>
<dbReference type="OrthoDB" id="9802453at2"/>
<keyword evidence="10" id="KW-0732">Signal</keyword>
<keyword evidence="2 8" id="KW-0808">Transferase</keyword>
<name>A0A0D0NIE6_9RHOB</name>
<feature type="site" description="Transition state stabilizer" evidence="8">
    <location>
        <position position="226"/>
    </location>
</feature>
<dbReference type="GO" id="GO:0006085">
    <property type="term" value="P:acetyl-CoA biosynthetic process"/>
    <property type="evidence" value="ECO:0007669"/>
    <property type="project" value="UniProtKB-UniRule"/>
</dbReference>
<accession>A0A0D0NIE6</accession>
<dbReference type="RefSeq" id="WP_018302532.1">
    <property type="nucleotide sequence ID" value="NZ_KB902285.1"/>
</dbReference>
<comment type="subcellular location">
    <subcellularLocation>
        <location evidence="8">Cytoplasm</location>
    </subcellularLocation>
</comment>
<keyword evidence="7 8" id="KW-0460">Magnesium</keyword>
<dbReference type="PATRIC" id="fig|1123501.6.peg.3446"/>
<feature type="site" description="Transition state stabilizer" evidence="8">
    <location>
        <position position="168"/>
    </location>
</feature>
<evidence type="ECO:0000256" key="7">
    <source>
        <dbReference type="ARBA" id="ARBA00022842"/>
    </source>
</evidence>
<keyword evidence="6 8" id="KW-0067">ATP-binding</keyword>
<dbReference type="HAMAP" id="MF_00020">
    <property type="entry name" value="Acetate_kinase"/>
    <property type="match status" value="1"/>
</dbReference>
<comment type="similarity">
    <text evidence="8 9">Belongs to the acetokinase family.</text>
</comment>
<feature type="chain" id="PRO_5002234640" description="Acetate kinase" evidence="10">
    <location>
        <begin position="18"/>
        <end position="382"/>
    </location>
</feature>
<evidence type="ECO:0000256" key="9">
    <source>
        <dbReference type="RuleBase" id="RU003835"/>
    </source>
</evidence>
<comment type="cofactor">
    <cofactor evidence="8">
        <name>Mg(2+)</name>
        <dbReference type="ChEBI" id="CHEBI:18420"/>
    </cofactor>
    <cofactor evidence="8">
        <name>Mn(2+)</name>
        <dbReference type="ChEBI" id="CHEBI:29035"/>
    </cofactor>
    <text evidence="8">Mg(2+). Can also accept Mn(2+).</text>
</comment>
<evidence type="ECO:0000313" key="12">
    <source>
        <dbReference type="Proteomes" id="UP000035100"/>
    </source>
</evidence>
<evidence type="ECO:0000256" key="2">
    <source>
        <dbReference type="ARBA" id="ARBA00022679"/>
    </source>
</evidence>
<organism evidence="11 12">
    <name type="scientific">Wenxinia marina DSM 24838</name>
    <dbReference type="NCBI Taxonomy" id="1123501"/>
    <lineage>
        <taxon>Bacteria</taxon>
        <taxon>Pseudomonadati</taxon>
        <taxon>Pseudomonadota</taxon>
        <taxon>Alphaproteobacteria</taxon>
        <taxon>Rhodobacterales</taxon>
        <taxon>Roseobacteraceae</taxon>
        <taxon>Wenxinia</taxon>
    </lineage>
</organism>